<feature type="compositionally biased region" description="Polar residues" evidence="1">
    <location>
        <begin position="106"/>
        <end position="116"/>
    </location>
</feature>
<dbReference type="AlphaFoldDB" id="A0A139AAR3"/>
<proteinExistence type="predicted"/>
<feature type="compositionally biased region" description="Basic and acidic residues" evidence="1">
    <location>
        <begin position="21"/>
        <end position="41"/>
    </location>
</feature>
<reference evidence="2 3" key="1">
    <citation type="journal article" date="2015" name="Genome Biol. Evol.">
        <title>Phylogenomic analyses indicate that early fungi evolved digesting cell walls of algal ancestors of land plants.</title>
        <authorList>
            <person name="Chang Y."/>
            <person name="Wang S."/>
            <person name="Sekimoto S."/>
            <person name="Aerts A.L."/>
            <person name="Choi C."/>
            <person name="Clum A."/>
            <person name="LaButti K.M."/>
            <person name="Lindquist E.A."/>
            <person name="Yee Ngan C."/>
            <person name="Ohm R.A."/>
            <person name="Salamov A.A."/>
            <person name="Grigoriev I.V."/>
            <person name="Spatafora J.W."/>
            <person name="Berbee M.L."/>
        </authorList>
    </citation>
    <scope>NUCLEOTIDE SEQUENCE [LARGE SCALE GENOMIC DNA]</scope>
    <source>
        <strain evidence="2 3">JEL478</strain>
    </source>
</reference>
<evidence type="ECO:0000256" key="1">
    <source>
        <dbReference type="SAM" id="MobiDB-lite"/>
    </source>
</evidence>
<protein>
    <submittedName>
        <fullName evidence="2">Uncharacterized protein</fullName>
    </submittedName>
</protein>
<name>A0A139AAR3_GONPJ</name>
<dbReference type="EMBL" id="KQ965773">
    <property type="protein sequence ID" value="KXS13840.1"/>
    <property type="molecule type" value="Genomic_DNA"/>
</dbReference>
<evidence type="ECO:0000313" key="2">
    <source>
        <dbReference type="EMBL" id="KXS13840.1"/>
    </source>
</evidence>
<organism evidence="2 3">
    <name type="scientific">Gonapodya prolifera (strain JEL478)</name>
    <name type="common">Monoblepharis prolifera</name>
    <dbReference type="NCBI Taxonomy" id="1344416"/>
    <lineage>
        <taxon>Eukaryota</taxon>
        <taxon>Fungi</taxon>
        <taxon>Fungi incertae sedis</taxon>
        <taxon>Chytridiomycota</taxon>
        <taxon>Chytridiomycota incertae sedis</taxon>
        <taxon>Monoblepharidomycetes</taxon>
        <taxon>Monoblepharidales</taxon>
        <taxon>Gonapodyaceae</taxon>
        <taxon>Gonapodya</taxon>
    </lineage>
</organism>
<evidence type="ECO:0000313" key="3">
    <source>
        <dbReference type="Proteomes" id="UP000070544"/>
    </source>
</evidence>
<feature type="region of interest" description="Disordered" evidence="1">
    <location>
        <begin position="1"/>
        <end position="137"/>
    </location>
</feature>
<dbReference type="Proteomes" id="UP000070544">
    <property type="component" value="Unassembled WGS sequence"/>
</dbReference>
<gene>
    <name evidence="2" type="ORF">M427DRAFT_136150</name>
</gene>
<accession>A0A139AAR3</accession>
<sequence length="420" mass="46844">MVAAKVHSLDIPTDSHVSSFKTKDIFADLRNRSPDAAREEDGVVPTEIAATPPSGAKPASPPPTSILRSRSSATPSPTPSDDSFASSNSLSFSAKSSERRPRRAVSFTSPPTTSTHVAEPSAVYDRSPFVPSPTPEDLEEVRRLKGLDEDNWEETREAMRIERRLKVGWANWAWSVGPYDASNSKPQFGFPRVTSADIHTPRGPLVPLRQPAGAEPFPLHSRLAGSRIPRPTQRSAATLPYNLRPRFDHMEPHHAVHPLHAQQMMRHEPPAHRPYLIGQPYRNTVFPDMHNPDYYVPQYTRKVEHVGKGHVWNPSAPTFYMDDGPAGYSGYGAWDAYDPAPCYNQYNDRRFDMYPDSCVPDVPLMGRYGADVFDERFYSNAGAFACPPPLPQHHAHSVYAHPRYAGAQADWGDWSNRAGM</sequence>
<feature type="compositionally biased region" description="Low complexity" evidence="1">
    <location>
        <begin position="68"/>
        <end position="95"/>
    </location>
</feature>
<keyword evidence="3" id="KW-1185">Reference proteome</keyword>
<feature type="compositionally biased region" description="Low complexity" evidence="1">
    <location>
        <begin position="49"/>
        <end position="58"/>
    </location>
</feature>